<proteinExistence type="predicted"/>
<organism evidence="1 2">
    <name type="scientific">Turicibacter faecis</name>
    <dbReference type="NCBI Taxonomy" id="2963365"/>
    <lineage>
        <taxon>Bacteria</taxon>
        <taxon>Bacillati</taxon>
        <taxon>Bacillota</taxon>
        <taxon>Erysipelotrichia</taxon>
        <taxon>Erysipelotrichales</taxon>
        <taxon>Turicibacteraceae</taxon>
        <taxon>Turicibacter</taxon>
    </lineage>
</organism>
<gene>
    <name evidence="1" type="ORF">T23_03680</name>
</gene>
<protein>
    <submittedName>
        <fullName evidence="1">Uncharacterized protein</fullName>
    </submittedName>
</protein>
<evidence type="ECO:0000313" key="2">
    <source>
        <dbReference type="Proteomes" id="UP001432099"/>
    </source>
</evidence>
<keyword evidence="2" id="KW-1185">Reference proteome</keyword>
<name>A0ABM8IG86_9FIRM</name>
<dbReference type="Proteomes" id="UP001432099">
    <property type="component" value="Chromosome"/>
</dbReference>
<evidence type="ECO:0000313" key="1">
    <source>
        <dbReference type="EMBL" id="BEH90266.1"/>
    </source>
</evidence>
<dbReference type="EMBL" id="AP028127">
    <property type="protein sequence ID" value="BEH90266.1"/>
    <property type="molecule type" value="Genomic_DNA"/>
</dbReference>
<reference evidence="1" key="1">
    <citation type="journal article" date="2024" name="Int. J. Syst. Evol. Microbiol.">
        <title>Turicibacter faecis sp. nov., isolated from faeces of heart failure mouse model.</title>
        <authorList>
            <person name="Imamura Y."/>
            <person name="Motooka D."/>
            <person name="Nakajima Y."/>
            <person name="Ito S."/>
            <person name="Kitakaze M."/>
            <person name="Iida T."/>
            <person name="Nakamura S."/>
        </authorList>
    </citation>
    <scope>NUCLEOTIDE SEQUENCE</scope>
    <source>
        <strain evidence="1">TC023</strain>
    </source>
</reference>
<sequence>MSNAQESDTLERRKYSDLDSMSGFRECGYLGSQEKMVQPAKLVVGG</sequence>
<accession>A0ABM8IG86</accession>